<gene>
    <name evidence="1" type="ORF">SNOG_01016</name>
</gene>
<proteinExistence type="predicted"/>
<organism evidence="1 2">
    <name type="scientific">Phaeosphaeria nodorum (strain SN15 / ATCC MYA-4574 / FGSC 10173)</name>
    <name type="common">Glume blotch fungus</name>
    <name type="synonym">Parastagonospora nodorum</name>
    <dbReference type="NCBI Taxonomy" id="321614"/>
    <lineage>
        <taxon>Eukaryota</taxon>
        <taxon>Fungi</taxon>
        <taxon>Dikarya</taxon>
        <taxon>Ascomycota</taxon>
        <taxon>Pezizomycotina</taxon>
        <taxon>Dothideomycetes</taxon>
        <taxon>Pleosporomycetidae</taxon>
        <taxon>Pleosporales</taxon>
        <taxon>Pleosporineae</taxon>
        <taxon>Phaeosphaeriaceae</taxon>
        <taxon>Parastagonospora</taxon>
    </lineage>
</organism>
<dbReference type="RefSeq" id="XP_001791675.1">
    <property type="nucleotide sequence ID" value="XM_001791623.1"/>
</dbReference>
<dbReference type="AlphaFoldDB" id="Q0V4P8"/>
<accession>Q0V4P8</accession>
<evidence type="ECO:0000313" key="2">
    <source>
        <dbReference type="Proteomes" id="UP000001055"/>
    </source>
</evidence>
<dbReference type="VEuPathDB" id="FungiDB:JI435_010160"/>
<dbReference type="EMBL" id="CH445325">
    <property type="protein sequence ID" value="EAT92511.1"/>
    <property type="molecule type" value="Genomic_DNA"/>
</dbReference>
<sequence length="167" mass="17739">MWRGRFMDNFHAPTCCATIWTELTFGALPRPNIIIAMKLQFTISTLLGLSLCSPTPAYAHLPTVRIRTIGPDNTHYTSSNQSPSVNGHIITLPIGIALSSLAQNPLLLQGFEVVDAEVEGEVFCRVNIGYSSKGIEARKGDGMVMLDSKGGVVTVTGLTCGTGSGSA</sequence>
<dbReference type="KEGG" id="pno:SNOG_01016"/>
<dbReference type="HOGENOM" id="CLU_1595133_0_0_1"/>
<reference evidence="2" key="1">
    <citation type="journal article" date="2007" name="Plant Cell">
        <title>Dothideomycete-plant interactions illuminated by genome sequencing and EST analysis of the wheat pathogen Stagonospora nodorum.</title>
        <authorList>
            <person name="Hane J.K."/>
            <person name="Lowe R.G."/>
            <person name="Solomon P.S."/>
            <person name="Tan K.C."/>
            <person name="Schoch C.L."/>
            <person name="Spatafora J.W."/>
            <person name="Crous P.W."/>
            <person name="Kodira C."/>
            <person name="Birren B.W."/>
            <person name="Galagan J.E."/>
            <person name="Torriani S.F."/>
            <person name="McDonald B.A."/>
            <person name="Oliver R.P."/>
        </authorList>
    </citation>
    <scope>NUCLEOTIDE SEQUENCE [LARGE SCALE GENOMIC DNA]</scope>
    <source>
        <strain evidence="2">SN15 / ATCC MYA-4574 / FGSC 10173</strain>
    </source>
</reference>
<evidence type="ECO:0000313" key="1">
    <source>
        <dbReference type="EMBL" id="EAT92511.1"/>
    </source>
</evidence>
<protein>
    <submittedName>
        <fullName evidence="1">Uncharacterized protein</fullName>
    </submittedName>
</protein>
<dbReference type="GeneID" id="5968157"/>
<name>Q0V4P8_PHANO</name>
<dbReference type="Proteomes" id="UP000001055">
    <property type="component" value="Unassembled WGS sequence"/>
</dbReference>
<dbReference type="InParanoid" id="Q0V4P8"/>